<dbReference type="EnsemblMetazoa" id="G27781.1">
    <property type="protein sequence ID" value="G27781.1:cds"/>
    <property type="gene ID" value="G27781"/>
</dbReference>
<feature type="compositionally biased region" description="Polar residues" evidence="1">
    <location>
        <begin position="235"/>
        <end position="244"/>
    </location>
</feature>
<evidence type="ECO:0000313" key="5">
    <source>
        <dbReference type="Proteomes" id="UP000005408"/>
    </source>
</evidence>
<dbReference type="Pfam" id="PF16026">
    <property type="entry name" value="MIEAP"/>
    <property type="match status" value="1"/>
</dbReference>
<feature type="region of interest" description="Disordered" evidence="1">
    <location>
        <begin position="128"/>
        <end position="209"/>
    </location>
</feature>
<dbReference type="Proteomes" id="UP000005408">
    <property type="component" value="Unassembled WGS sequence"/>
</dbReference>
<evidence type="ECO:0000256" key="1">
    <source>
        <dbReference type="SAM" id="MobiDB-lite"/>
    </source>
</evidence>
<organism evidence="3">
    <name type="scientific">Magallana gigas</name>
    <name type="common">Pacific oyster</name>
    <name type="synonym">Crassostrea gigas</name>
    <dbReference type="NCBI Taxonomy" id="29159"/>
    <lineage>
        <taxon>Eukaryota</taxon>
        <taxon>Metazoa</taxon>
        <taxon>Spiralia</taxon>
        <taxon>Lophotrochozoa</taxon>
        <taxon>Mollusca</taxon>
        <taxon>Bivalvia</taxon>
        <taxon>Autobranchia</taxon>
        <taxon>Pteriomorphia</taxon>
        <taxon>Ostreida</taxon>
        <taxon>Ostreoidea</taxon>
        <taxon>Ostreidae</taxon>
        <taxon>Magallana</taxon>
    </lineage>
</organism>
<reference evidence="3" key="1">
    <citation type="journal article" date="2012" name="Nature">
        <title>The oyster genome reveals stress adaptation and complexity of shell formation.</title>
        <authorList>
            <person name="Zhang G."/>
            <person name="Fang X."/>
            <person name="Guo X."/>
            <person name="Li L."/>
            <person name="Luo R."/>
            <person name="Xu F."/>
            <person name="Yang P."/>
            <person name="Zhang L."/>
            <person name="Wang X."/>
            <person name="Qi H."/>
            <person name="Xiong Z."/>
            <person name="Que H."/>
            <person name="Xie Y."/>
            <person name="Holland P.W."/>
            <person name="Paps J."/>
            <person name="Zhu Y."/>
            <person name="Wu F."/>
            <person name="Chen Y."/>
            <person name="Wang J."/>
            <person name="Peng C."/>
            <person name="Meng J."/>
            <person name="Yang L."/>
            <person name="Liu J."/>
            <person name="Wen B."/>
            <person name="Zhang N."/>
            <person name="Huang Z."/>
            <person name="Zhu Q."/>
            <person name="Feng Y."/>
            <person name="Mount A."/>
            <person name="Hedgecock D."/>
            <person name="Xu Z."/>
            <person name="Liu Y."/>
            <person name="Domazet-Loso T."/>
            <person name="Du Y."/>
            <person name="Sun X."/>
            <person name="Zhang S."/>
            <person name="Liu B."/>
            <person name="Cheng P."/>
            <person name="Jiang X."/>
            <person name="Li J."/>
            <person name="Fan D."/>
            <person name="Wang W."/>
            <person name="Fu W."/>
            <person name="Wang T."/>
            <person name="Wang B."/>
            <person name="Zhang J."/>
            <person name="Peng Z."/>
            <person name="Li Y."/>
            <person name="Li N."/>
            <person name="Wang J."/>
            <person name="Chen M."/>
            <person name="He Y."/>
            <person name="Tan F."/>
            <person name="Song X."/>
            <person name="Zheng Q."/>
            <person name="Huang R."/>
            <person name="Yang H."/>
            <person name="Du X."/>
            <person name="Chen L."/>
            <person name="Yang M."/>
            <person name="Gaffney P.M."/>
            <person name="Wang S."/>
            <person name="Luo L."/>
            <person name="She Z."/>
            <person name="Ming Y."/>
            <person name="Huang W."/>
            <person name="Zhang S."/>
            <person name="Huang B."/>
            <person name="Zhang Y."/>
            <person name="Qu T."/>
            <person name="Ni P."/>
            <person name="Miao G."/>
            <person name="Wang J."/>
            <person name="Wang Q."/>
            <person name="Steinberg C.E."/>
            <person name="Wang H."/>
            <person name="Li N."/>
            <person name="Qian L."/>
            <person name="Zhang G."/>
            <person name="Li Y."/>
            <person name="Yang H."/>
            <person name="Liu X."/>
            <person name="Wang J."/>
            <person name="Yin Y."/>
            <person name="Wang J."/>
        </authorList>
    </citation>
    <scope>NUCLEOTIDE SEQUENCE [LARGE SCALE GENOMIC DNA]</scope>
    <source>
        <strain evidence="3">05x7-T-G4-1.051#20</strain>
    </source>
</reference>
<evidence type="ECO:0000313" key="4">
    <source>
        <dbReference type="EnsemblMetazoa" id="G27781.1:cds"/>
    </source>
</evidence>
<dbReference type="OrthoDB" id="6183848at2759"/>
<reference evidence="4" key="2">
    <citation type="submission" date="2022-08" db="UniProtKB">
        <authorList>
            <consortium name="EnsemblMetazoa"/>
        </authorList>
    </citation>
    <scope>IDENTIFICATION</scope>
    <source>
        <strain evidence="4">05x7-T-G4-1.051#20</strain>
    </source>
</reference>
<keyword evidence="5" id="KW-1185">Reference proteome</keyword>
<feature type="domain" description="Mitochondria-eating protein C-terminal" evidence="2">
    <location>
        <begin position="267"/>
        <end position="456"/>
    </location>
</feature>
<accession>K1RLL7</accession>
<proteinExistence type="predicted"/>
<feature type="region of interest" description="Disordered" evidence="1">
    <location>
        <begin position="88"/>
        <end position="114"/>
    </location>
</feature>
<name>K1RLL7_MAGGI</name>
<sequence length="459" mass="52088">MAFPKLQEFMGEIQKFMETDEKPFQMSSILPRGAKRELDSAVPMIAGFRPSKVYYMFTVLSFAELGSWDDVKMNGRAALEEYDEFLKELPDSKRNKPPTPPPPKDTIISQGFPQSSSARFHTSIEDLQFYSPRHDEENTRISSRPSPARSHDAPGGMDTTRVPGGSYRSNHVVNGHRSNGRAPPGQEQRGSRDGSKWGSDAQVQNDDVLKDDIANSISNLRNELGSLKDRLSQELNNSPEVQNTSPPKPPLLNLKSPRSVRVDDVTDKLADAFAELFRKQWLGALKEKNNGTGHSEKNLIYLADITKKCQNYLDEVCEKEYNNLCEVILKPMGQIDSRYVHIPEDLRSLVRVRCRQVQRDTMPISLPIIKEVVIRDKIPEAHRSPALKKFVDRCVELIWMFAIHDPPLQLEWAREGELMGSNLESYTSRGNRVGFNVWPTLRQFRNGPVLSKGVVQPIY</sequence>
<dbReference type="EnsemblMetazoa" id="G27781.3">
    <property type="protein sequence ID" value="G27781.3:cds"/>
    <property type="gene ID" value="G27781"/>
</dbReference>
<dbReference type="AlphaFoldDB" id="K1RLL7"/>
<dbReference type="InterPro" id="IPR031981">
    <property type="entry name" value="MIEAP_C"/>
</dbReference>
<feature type="region of interest" description="Disordered" evidence="1">
    <location>
        <begin position="235"/>
        <end position="255"/>
    </location>
</feature>
<gene>
    <name evidence="3" type="ORF">CGI_10019836</name>
</gene>
<evidence type="ECO:0000313" key="3">
    <source>
        <dbReference type="EMBL" id="EKC35236.1"/>
    </source>
</evidence>
<evidence type="ECO:0000259" key="2">
    <source>
        <dbReference type="Pfam" id="PF16026"/>
    </source>
</evidence>
<protein>
    <submittedName>
        <fullName evidence="4">MIEAP domain-containing protein</fullName>
    </submittedName>
</protein>
<dbReference type="EMBL" id="JH816696">
    <property type="protein sequence ID" value="EKC35236.1"/>
    <property type="molecule type" value="Genomic_DNA"/>
</dbReference>
<dbReference type="EnsemblMetazoa" id="G27781.2">
    <property type="protein sequence ID" value="G27781.2:cds"/>
    <property type="gene ID" value="G27781"/>
</dbReference>
<dbReference type="HOGENOM" id="CLU_596204_0_0_1"/>